<dbReference type="EMBL" id="JACYCC010000034">
    <property type="protein sequence ID" value="KAF8683456.1"/>
    <property type="molecule type" value="Genomic_DNA"/>
</dbReference>
<dbReference type="AlphaFoldDB" id="A0A8H7HEG8"/>
<evidence type="ECO:0000313" key="1">
    <source>
        <dbReference type="EMBL" id="KAF8683456.1"/>
    </source>
</evidence>
<protein>
    <submittedName>
        <fullName evidence="1">Uncharacterized protein</fullName>
    </submittedName>
</protein>
<comment type="caution">
    <text evidence="1">The sequence shown here is derived from an EMBL/GenBank/DDBJ whole genome shotgun (WGS) entry which is preliminary data.</text>
</comment>
<accession>A0A8H7HEG8</accession>
<name>A0A8H7HEG8_9AGAM</name>
<reference evidence="1" key="1">
    <citation type="submission" date="2020-09" db="EMBL/GenBank/DDBJ databases">
        <title>Comparative genome analyses of four rice-infecting Rhizoctonia solani isolates reveal extensive enrichment of homogalacturonan modification genes.</title>
        <authorList>
            <person name="Lee D.-Y."/>
            <person name="Jeon J."/>
            <person name="Kim K.-T."/>
            <person name="Cheong K."/>
            <person name="Song H."/>
            <person name="Choi G."/>
            <person name="Ko J."/>
            <person name="Opiyo S.O."/>
            <person name="Zuo S."/>
            <person name="Madhav S."/>
            <person name="Lee Y.-H."/>
            <person name="Wang G.-L."/>
        </authorList>
    </citation>
    <scope>NUCLEOTIDE SEQUENCE</scope>
    <source>
        <strain evidence="1">AG1-IA YN-7</strain>
    </source>
</reference>
<evidence type="ECO:0000313" key="2">
    <source>
        <dbReference type="Proteomes" id="UP000650582"/>
    </source>
</evidence>
<gene>
    <name evidence="1" type="ORF">RHS04_02013</name>
</gene>
<dbReference type="SUPFAM" id="SSF56973">
    <property type="entry name" value="Aerolisin/ETX pore-forming domain"/>
    <property type="match status" value="1"/>
</dbReference>
<dbReference type="Proteomes" id="UP000650582">
    <property type="component" value="Unassembled WGS sequence"/>
</dbReference>
<organism evidence="1 2">
    <name type="scientific">Rhizoctonia solani</name>
    <dbReference type="NCBI Taxonomy" id="456999"/>
    <lineage>
        <taxon>Eukaryota</taxon>
        <taxon>Fungi</taxon>
        <taxon>Dikarya</taxon>
        <taxon>Basidiomycota</taxon>
        <taxon>Agaricomycotina</taxon>
        <taxon>Agaricomycetes</taxon>
        <taxon>Cantharellales</taxon>
        <taxon>Ceratobasidiaceae</taxon>
        <taxon>Rhizoctonia</taxon>
    </lineage>
</organism>
<proteinExistence type="predicted"/>
<sequence length="253" mass="28571">MADHPSTIGTLVADPKYGERGVLLRQTKDTVLYEQGQYSLDEVTEVYLKRVDWEQVGRAYTNSDVSPVVNSYSFSETNSMCKERETSFSSGIGGVIKGIGINLGTEYKTITSDFSSTTNSQTVQYTVQPGETVYHYVKAYKLTVRKWWLVDLHGQANQVVTQDHSLNSTHLGIREGIIYREKRISTTRLSGSEVLPVGQIARSWSDEHGGNARIKHRDLPSAVLSVIKDRHQKMYVLSSITHHSRIDWFLRIS</sequence>